<keyword evidence="2" id="KW-0812">Transmembrane</keyword>
<proteinExistence type="predicted"/>
<sequence>MLIRFPCFQRIVCMMKIMMKCLKAFEGRKLGLWIDLTRADSYYHDEEVKKRGCIYHKIPLFGHDTSPTREETARFVRLVQNFTRNHPGEIVGVHCTHGLDRTGFLIVAYMAIAMKWIVASMVLTFAKASPCGIYKQDYLVAMFESYGNANECLEAPKEPSWEYSDAVGYDDSSEASTSVSHENTEGTERSEAGN</sequence>
<keyword evidence="5" id="KW-1185">Reference proteome</keyword>
<evidence type="ECO:0000256" key="1">
    <source>
        <dbReference type="SAM" id="MobiDB-lite"/>
    </source>
</evidence>
<feature type="region of interest" description="Disordered" evidence="1">
    <location>
        <begin position="163"/>
        <end position="194"/>
    </location>
</feature>
<dbReference type="Gene3D" id="3.90.190.10">
    <property type="entry name" value="Protein tyrosine phosphatase superfamily"/>
    <property type="match status" value="1"/>
</dbReference>
<feature type="domain" description="Tyrosine specific protein phosphatases" evidence="3">
    <location>
        <begin position="73"/>
        <end position="110"/>
    </location>
</feature>
<keyword evidence="2" id="KW-1133">Transmembrane helix</keyword>
<dbReference type="InterPro" id="IPR000387">
    <property type="entry name" value="Tyr_Pase_dom"/>
</dbReference>
<feature type="compositionally biased region" description="Basic and acidic residues" evidence="1">
    <location>
        <begin position="182"/>
        <end position="194"/>
    </location>
</feature>
<evidence type="ECO:0000256" key="2">
    <source>
        <dbReference type="SAM" id="Phobius"/>
    </source>
</evidence>
<name>A0AAD5M527_PARTN</name>
<dbReference type="InterPro" id="IPR016130">
    <property type="entry name" value="Tyr_Pase_AS"/>
</dbReference>
<accession>A0AAD5M527</accession>
<evidence type="ECO:0000259" key="3">
    <source>
        <dbReference type="PROSITE" id="PS50056"/>
    </source>
</evidence>
<organism evidence="4 5">
    <name type="scientific">Parelaphostrongylus tenuis</name>
    <name type="common">Meningeal worm</name>
    <dbReference type="NCBI Taxonomy" id="148309"/>
    <lineage>
        <taxon>Eukaryota</taxon>
        <taxon>Metazoa</taxon>
        <taxon>Ecdysozoa</taxon>
        <taxon>Nematoda</taxon>
        <taxon>Chromadorea</taxon>
        <taxon>Rhabditida</taxon>
        <taxon>Rhabditina</taxon>
        <taxon>Rhabditomorpha</taxon>
        <taxon>Strongyloidea</taxon>
        <taxon>Metastrongylidae</taxon>
        <taxon>Parelaphostrongylus</taxon>
    </lineage>
</organism>
<dbReference type="InterPro" id="IPR029021">
    <property type="entry name" value="Prot-tyrosine_phosphatase-like"/>
</dbReference>
<evidence type="ECO:0000313" key="5">
    <source>
        <dbReference type="Proteomes" id="UP001196413"/>
    </source>
</evidence>
<dbReference type="Proteomes" id="UP001196413">
    <property type="component" value="Unassembled WGS sequence"/>
</dbReference>
<feature type="transmembrane region" description="Helical" evidence="2">
    <location>
        <begin position="104"/>
        <end position="126"/>
    </location>
</feature>
<evidence type="ECO:0000313" key="4">
    <source>
        <dbReference type="EMBL" id="KAJ1352337.1"/>
    </source>
</evidence>
<dbReference type="AlphaFoldDB" id="A0AAD5M527"/>
<reference evidence="4" key="1">
    <citation type="submission" date="2021-06" db="EMBL/GenBank/DDBJ databases">
        <title>Parelaphostrongylus tenuis whole genome reference sequence.</title>
        <authorList>
            <person name="Garwood T.J."/>
            <person name="Larsen P.A."/>
            <person name="Fountain-Jones N.M."/>
            <person name="Garbe J.R."/>
            <person name="Macchietto M.G."/>
            <person name="Kania S.A."/>
            <person name="Gerhold R.W."/>
            <person name="Richards J.E."/>
            <person name="Wolf T.M."/>
        </authorList>
    </citation>
    <scope>NUCLEOTIDE SEQUENCE</scope>
    <source>
        <strain evidence="4">MNPRO001-30</strain>
        <tissue evidence="4">Meninges</tissue>
    </source>
</reference>
<dbReference type="PANTHER" id="PTHR10367">
    <property type="entry name" value="MRNA-CAPPING ENZYME"/>
    <property type="match status" value="1"/>
</dbReference>
<dbReference type="GO" id="GO:0006370">
    <property type="term" value="P:7-methylguanosine mRNA capping"/>
    <property type="evidence" value="ECO:0007669"/>
    <property type="project" value="TreeGrafter"/>
</dbReference>
<dbReference type="EMBL" id="JAHQIW010001366">
    <property type="protein sequence ID" value="KAJ1352337.1"/>
    <property type="molecule type" value="Genomic_DNA"/>
</dbReference>
<dbReference type="SUPFAM" id="SSF52799">
    <property type="entry name" value="(Phosphotyrosine protein) phosphatases II"/>
    <property type="match status" value="1"/>
</dbReference>
<comment type="caution">
    <text evidence="4">The sequence shown here is derived from an EMBL/GenBank/DDBJ whole genome shotgun (WGS) entry which is preliminary data.</text>
</comment>
<protein>
    <recommendedName>
        <fullName evidence="3">Tyrosine specific protein phosphatases domain-containing protein</fullName>
    </recommendedName>
</protein>
<keyword evidence="2" id="KW-0472">Membrane</keyword>
<dbReference type="PANTHER" id="PTHR10367:SF17">
    <property type="entry name" value="MRNA-CAPPING ENZYME"/>
    <property type="match status" value="1"/>
</dbReference>
<dbReference type="PROSITE" id="PS50056">
    <property type="entry name" value="TYR_PHOSPHATASE_2"/>
    <property type="match status" value="1"/>
</dbReference>
<dbReference type="PROSITE" id="PS00383">
    <property type="entry name" value="TYR_PHOSPHATASE_1"/>
    <property type="match status" value="1"/>
</dbReference>
<dbReference type="InterPro" id="IPR051029">
    <property type="entry name" value="mRNA_Capping_Enz/RNA_Phosphat"/>
</dbReference>
<gene>
    <name evidence="4" type="ORF">KIN20_008653</name>
</gene>
<dbReference type="GO" id="GO:0004484">
    <property type="term" value="F:mRNA guanylyltransferase activity"/>
    <property type="evidence" value="ECO:0007669"/>
    <property type="project" value="TreeGrafter"/>
</dbReference>